<dbReference type="EMBL" id="CDMY01000947">
    <property type="protein sequence ID" value="CEM37613.1"/>
    <property type="molecule type" value="Genomic_DNA"/>
</dbReference>
<dbReference type="Gene3D" id="2.20.70.10">
    <property type="match status" value="1"/>
</dbReference>
<reference evidence="4 5" key="1">
    <citation type="submission" date="2014-11" db="EMBL/GenBank/DDBJ databases">
        <authorList>
            <person name="Zhu J."/>
            <person name="Qi W."/>
            <person name="Song R."/>
        </authorList>
    </citation>
    <scope>NUCLEOTIDE SEQUENCE [LARGE SCALE GENOMIC DNA]</scope>
</reference>
<evidence type="ECO:0000256" key="2">
    <source>
        <dbReference type="SAM" id="SignalP"/>
    </source>
</evidence>
<protein>
    <recommendedName>
        <fullName evidence="3">WW domain-containing protein</fullName>
    </recommendedName>
</protein>
<keyword evidence="1" id="KW-0472">Membrane</keyword>
<gene>
    <name evidence="4" type="ORF">Vbra_19322</name>
</gene>
<evidence type="ECO:0000313" key="5">
    <source>
        <dbReference type="Proteomes" id="UP000041254"/>
    </source>
</evidence>
<feature type="chain" id="PRO_5005190853" description="WW domain-containing protein" evidence="2">
    <location>
        <begin position="36"/>
        <end position="200"/>
    </location>
</feature>
<dbReference type="Proteomes" id="UP000041254">
    <property type="component" value="Unassembled WGS sequence"/>
</dbReference>
<name>A0A0G4H1U2_VITBC</name>
<feature type="domain" description="WW" evidence="3">
    <location>
        <begin position="150"/>
        <end position="177"/>
    </location>
</feature>
<sequence>MESVPTQSTFPPWALRVLCIGLLLTLLSLPPLSSAVVNRNRISDVHQHRTQHQQQWVAPHAAMTSERKYLHTQQHRSGARQAVLSFVEGLRKAKTTSMLTIIGGVLAGLVVILVVAYACSPGQREKRKKKKLKSLAAAQEQAALLAGTDWQQFFDTEGRAYYFNEVTGHTQWEHPVTKSVIQVSKEDAAAFNASVASGTG</sequence>
<dbReference type="VEuPathDB" id="CryptoDB:Vbra_19322"/>
<accession>A0A0G4H1U2</accession>
<evidence type="ECO:0000256" key="1">
    <source>
        <dbReference type="SAM" id="Phobius"/>
    </source>
</evidence>
<dbReference type="SUPFAM" id="SSF51045">
    <property type="entry name" value="WW domain"/>
    <property type="match status" value="1"/>
</dbReference>
<keyword evidence="1" id="KW-1133">Transmembrane helix</keyword>
<dbReference type="CDD" id="cd00201">
    <property type="entry name" value="WW"/>
    <property type="match status" value="1"/>
</dbReference>
<dbReference type="PROSITE" id="PS01159">
    <property type="entry name" value="WW_DOMAIN_1"/>
    <property type="match status" value="1"/>
</dbReference>
<dbReference type="InParanoid" id="A0A0G4H1U2"/>
<dbReference type="InterPro" id="IPR036020">
    <property type="entry name" value="WW_dom_sf"/>
</dbReference>
<dbReference type="OrthoDB" id="191651at2759"/>
<keyword evidence="1" id="KW-0812">Transmembrane</keyword>
<dbReference type="SMART" id="SM00456">
    <property type="entry name" value="WW"/>
    <property type="match status" value="1"/>
</dbReference>
<keyword evidence="5" id="KW-1185">Reference proteome</keyword>
<dbReference type="PROSITE" id="PS50020">
    <property type="entry name" value="WW_DOMAIN_2"/>
    <property type="match status" value="1"/>
</dbReference>
<feature type="signal peptide" evidence="2">
    <location>
        <begin position="1"/>
        <end position="35"/>
    </location>
</feature>
<dbReference type="InterPro" id="IPR001202">
    <property type="entry name" value="WW_dom"/>
</dbReference>
<keyword evidence="2" id="KW-0732">Signal</keyword>
<evidence type="ECO:0000313" key="4">
    <source>
        <dbReference type="EMBL" id="CEM37613.1"/>
    </source>
</evidence>
<dbReference type="Pfam" id="PF00397">
    <property type="entry name" value="WW"/>
    <property type="match status" value="1"/>
</dbReference>
<proteinExistence type="predicted"/>
<organism evidence="4 5">
    <name type="scientific">Vitrella brassicaformis (strain CCMP3155)</name>
    <dbReference type="NCBI Taxonomy" id="1169540"/>
    <lineage>
        <taxon>Eukaryota</taxon>
        <taxon>Sar</taxon>
        <taxon>Alveolata</taxon>
        <taxon>Colpodellida</taxon>
        <taxon>Vitrellaceae</taxon>
        <taxon>Vitrella</taxon>
    </lineage>
</organism>
<dbReference type="AlphaFoldDB" id="A0A0G4H1U2"/>
<evidence type="ECO:0000259" key="3">
    <source>
        <dbReference type="PROSITE" id="PS50020"/>
    </source>
</evidence>
<feature type="transmembrane region" description="Helical" evidence="1">
    <location>
        <begin position="98"/>
        <end position="120"/>
    </location>
</feature>